<comment type="similarity">
    <text evidence="3 13">Belongs to the cytochrome P450 family.</text>
</comment>
<evidence type="ECO:0000256" key="8">
    <source>
        <dbReference type="ARBA" id="ARBA00023002"/>
    </source>
</evidence>
<keyword evidence="8 13" id="KW-0560">Oxidoreductase</keyword>
<keyword evidence="15" id="KW-1185">Reference proteome</keyword>
<dbReference type="PROSITE" id="PS00086">
    <property type="entry name" value="CYTOCHROME_P450"/>
    <property type="match status" value="1"/>
</dbReference>
<evidence type="ECO:0000256" key="7">
    <source>
        <dbReference type="ARBA" id="ARBA00022989"/>
    </source>
</evidence>
<evidence type="ECO:0000256" key="9">
    <source>
        <dbReference type="ARBA" id="ARBA00023004"/>
    </source>
</evidence>
<evidence type="ECO:0000256" key="12">
    <source>
        <dbReference type="PIRSR" id="PIRSR602401-1"/>
    </source>
</evidence>
<evidence type="ECO:0000256" key="6">
    <source>
        <dbReference type="ARBA" id="ARBA00022723"/>
    </source>
</evidence>
<dbReference type="GO" id="GO:0016705">
    <property type="term" value="F:oxidoreductase activity, acting on paired donors, with incorporation or reduction of molecular oxygen"/>
    <property type="evidence" value="ECO:0007669"/>
    <property type="project" value="InterPro"/>
</dbReference>
<dbReference type="CDD" id="cd11072">
    <property type="entry name" value="CYP71-like"/>
    <property type="match status" value="1"/>
</dbReference>
<dbReference type="EMBL" id="BQKI01000097">
    <property type="protein sequence ID" value="GJN38915.1"/>
    <property type="molecule type" value="Genomic_DNA"/>
</dbReference>
<evidence type="ECO:0000313" key="14">
    <source>
        <dbReference type="EMBL" id="GJN38915.1"/>
    </source>
</evidence>
<dbReference type="InterPro" id="IPR052306">
    <property type="entry name" value="CYP450_71D"/>
</dbReference>
<evidence type="ECO:0000256" key="1">
    <source>
        <dbReference type="ARBA" id="ARBA00001971"/>
    </source>
</evidence>
<comment type="subcellular location">
    <subcellularLocation>
        <location evidence="2">Membrane</location>
        <topology evidence="2">Single-pass membrane protein</topology>
    </subcellularLocation>
</comment>
<dbReference type="Pfam" id="PF00067">
    <property type="entry name" value="p450"/>
    <property type="match status" value="1"/>
</dbReference>
<protein>
    <submittedName>
        <fullName evidence="14">Uncharacterized protein</fullName>
    </submittedName>
</protein>
<keyword evidence="7" id="KW-1133">Transmembrane helix</keyword>
<dbReference type="InterPro" id="IPR017972">
    <property type="entry name" value="Cyt_P450_CS"/>
</dbReference>
<dbReference type="InterPro" id="IPR001128">
    <property type="entry name" value="Cyt_P450"/>
</dbReference>
<dbReference type="GO" id="GO:0016020">
    <property type="term" value="C:membrane"/>
    <property type="evidence" value="ECO:0007669"/>
    <property type="project" value="UniProtKB-SubCell"/>
</dbReference>
<keyword evidence="11" id="KW-0472">Membrane</keyword>
<dbReference type="PRINTS" id="PR00385">
    <property type="entry name" value="P450"/>
</dbReference>
<evidence type="ECO:0000256" key="3">
    <source>
        <dbReference type="ARBA" id="ARBA00010617"/>
    </source>
</evidence>
<evidence type="ECO:0000256" key="5">
    <source>
        <dbReference type="ARBA" id="ARBA00022692"/>
    </source>
</evidence>
<dbReference type="GO" id="GO:0005506">
    <property type="term" value="F:iron ion binding"/>
    <property type="evidence" value="ECO:0007669"/>
    <property type="project" value="InterPro"/>
</dbReference>
<dbReference type="FunFam" id="1.10.630.10:FF:000043">
    <property type="entry name" value="Cytochrome P450 99A2"/>
    <property type="match status" value="1"/>
</dbReference>
<dbReference type="Proteomes" id="UP001054889">
    <property type="component" value="Unassembled WGS sequence"/>
</dbReference>
<dbReference type="PRINTS" id="PR00463">
    <property type="entry name" value="EP450I"/>
</dbReference>
<dbReference type="SUPFAM" id="SSF48264">
    <property type="entry name" value="Cytochrome P450"/>
    <property type="match status" value="1"/>
</dbReference>
<dbReference type="PANTHER" id="PTHR47953:SF19">
    <property type="entry name" value="OS06G0641600 PROTEIN"/>
    <property type="match status" value="1"/>
</dbReference>
<dbReference type="GO" id="GO:0004497">
    <property type="term" value="F:monooxygenase activity"/>
    <property type="evidence" value="ECO:0007669"/>
    <property type="project" value="UniProtKB-KW"/>
</dbReference>
<evidence type="ECO:0000256" key="2">
    <source>
        <dbReference type="ARBA" id="ARBA00004167"/>
    </source>
</evidence>
<keyword evidence="5" id="KW-0812">Transmembrane</keyword>
<keyword evidence="6 12" id="KW-0479">Metal-binding</keyword>
<keyword evidence="9 12" id="KW-0408">Iron</keyword>
<keyword evidence="4 12" id="KW-0349">Heme</keyword>
<reference evidence="14" key="1">
    <citation type="journal article" date="2018" name="DNA Res.">
        <title>Multiple hybrid de novo genome assembly of finger millet, an orphan allotetraploid crop.</title>
        <authorList>
            <person name="Hatakeyama M."/>
            <person name="Aluri S."/>
            <person name="Balachadran M.T."/>
            <person name="Sivarajan S.R."/>
            <person name="Patrignani A."/>
            <person name="Gruter S."/>
            <person name="Poveda L."/>
            <person name="Shimizu-Inatsugi R."/>
            <person name="Baeten J."/>
            <person name="Francoijs K.J."/>
            <person name="Nataraja K.N."/>
            <person name="Reddy Y.A.N."/>
            <person name="Phadnis S."/>
            <person name="Ravikumar R.L."/>
            <person name="Schlapbach R."/>
            <person name="Sreeman S.M."/>
            <person name="Shimizu K.K."/>
        </authorList>
    </citation>
    <scope>NUCLEOTIDE SEQUENCE</scope>
</reference>
<keyword evidence="10 13" id="KW-0503">Monooxygenase</keyword>
<comment type="cofactor">
    <cofactor evidence="1 12">
        <name>heme</name>
        <dbReference type="ChEBI" id="CHEBI:30413"/>
    </cofactor>
</comment>
<evidence type="ECO:0000256" key="10">
    <source>
        <dbReference type="ARBA" id="ARBA00023033"/>
    </source>
</evidence>
<evidence type="ECO:0000313" key="15">
    <source>
        <dbReference type="Proteomes" id="UP001054889"/>
    </source>
</evidence>
<comment type="caution">
    <text evidence="14">The sequence shown here is derived from an EMBL/GenBank/DDBJ whole genome shotgun (WGS) entry which is preliminary data.</text>
</comment>
<name>A0AAV5FW58_ELECO</name>
<dbReference type="InterPro" id="IPR002401">
    <property type="entry name" value="Cyt_P450_E_grp-I"/>
</dbReference>
<evidence type="ECO:0000256" key="13">
    <source>
        <dbReference type="RuleBase" id="RU000461"/>
    </source>
</evidence>
<dbReference type="AlphaFoldDB" id="A0AAV5FW58"/>
<dbReference type="InterPro" id="IPR036396">
    <property type="entry name" value="Cyt_P450_sf"/>
</dbReference>
<evidence type="ECO:0000256" key="11">
    <source>
        <dbReference type="ARBA" id="ARBA00023136"/>
    </source>
</evidence>
<accession>A0AAV5FW58</accession>
<dbReference type="PANTHER" id="PTHR47953">
    <property type="entry name" value="OS08G0105600 PROTEIN"/>
    <property type="match status" value="1"/>
</dbReference>
<dbReference type="Gene3D" id="1.10.630.10">
    <property type="entry name" value="Cytochrome P450"/>
    <property type="match status" value="1"/>
</dbReference>
<reference evidence="14" key="2">
    <citation type="submission" date="2021-12" db="EMBL/GenBank/DDBJ databases">
        <title>Resequencing data analysis of finger millet.</title>
        <authorList>
            <person name="Hatakeyama M."/>
            <person name="Aluri S."/>
            <person name="Balachadran M.T."/>
            <person name="Sivarajan S.R."/>
            <person name="Poveda L."/>
            <person name="Shimizu-Inatsugi R."/>
            <person name="Schlapbach R."/>
            <person name="Sreeman S.M."/>
            <person name="Shimizu K.K."/>
        </authorList>
    </citation>
    <scope>NUCLEOTIDE SEQUENCE</scope>
</reference>
<gene>
    <name evidence="14" type="primary">gb27996</name>
    <name evidence="14" type="ORF">PR202_gb27996</name>
</gene>
<dbReference type="GO" id="GO:0020037">
    <property type="term" value="F:heme binding"/>
    <property type="evidence" value="ECO:0007669"/>
    <property type="project" value="InterPro"/>
</dbReference>
<sequence length="449" mass="50453">MRDLARRHGPAMLLRFGEVPALVVSSREAAREVTKTHDTAFASRSQSATMRTFYERGTGMLFVPYGDYWRQLRRIFVTEMLNARRVLSFRPIRGQGVAAMLKACAAAAARSEPIEMRERLAAFVADTTLRALVGDRLKDRDKLVHEADRSIEIATGFNLPDLWPSSWLLHRLSSSVRCVKDLRDTAFHILDDSIKEHLERIENGGSGSEDLLDVLLKIQRGGNLEFPLHTDDIKTVILEIVVAGSETTTTTLEWALVELIRHPKAMERVTAELRRAFAAHGTVSEQALGELPYLHLVIRETLRLHAPVPLLLPRECREPCQVLGYDVPRGTRVLVNAWAMGRDERYWPGDPEEFRPERFQAEGVADVDFKGADFEFLPFGAGRRMCPGIGFGLANVEIALASLLFHFDWEAPAEFDMTEAFGLTARRKSDLPLRPILRVPIPAPEARGA</sequence>
<organism evidence="14 15">
    <name type="scientific">Eleusine coracana subsp. coracana</name>
    <dbReference type="NCBI Taxonomy" id="191504"/>
    <lineage>
        <taxon>Eukaryota</taxon>
        <taxon>Viridiplantae</taxon>
        <taxon>Streptophyta</taxon>
        <taxon>Embryophyta</taxon>
        <taxon>Tracheophyta</taxon>
        <taxon>Spermatophyta</taxon>
        <taxon>Magnoliopsida</taxon>
        <taxon>Liliopsida</taxon>
        <taxon>Poales</taxon>
        <taxon>Poaceae</taxon>
        <taxon>PACMAD clade</taxon>
        <taxon>Chloridoideae</taxon>
        <taxon>Cynodonteae</taxon>
        <taxon>Eleusininae</taxon>
        <taxon>Eleusine</taxon>
    </lineage>
</organism>
<evidence type="ECO:0000256" key="4">
    <source>
        <dbReference type="ARBA" id="ARBA00022617"/>
    </source>
</evidence>
<proteinExistence type="inferred from homology"/>
<feature type="binding site" description="axial binding residue" evidence="12">
    <location>
        <position position="386"/>
    </location>
    <ligand>
        <name>heme</name>
        <dbReference type="ChEBI" id="CHEBI:30413"/>
    </ligand>
    <ligandPart>
        <name>Fe</name>
        <dbReference type="ChEBI" id="CHEBI:18248"/>
    </ligandPart>
</feature>